<protein>
    <submittedName>
        <fullName evidence="2">Uncharacterized protein</fullName>
    </submittedName>
</protein>
<proteinExistence type="predicted"/>
<accession>A0A8T2N391</accession>
<feature type="signal peptide" evidence="1">
    <location>
        <begin position="1"/>
        <end position="18"/>
    </location>
</feature>
<dbReference type="EMBL" id="JAFBMS010000230">
    <property type="protein sequence ID" value="KAG9332921.1"/>
    <property type="molecule type" value="Genomic_DNA"/>
</dbReference>
<organism evidence="2 3">
    <name type="scientific">Albula glossodonta</name>
    <name type="common">roundjaw bonefish</name>
    <dbReference type="NCBI Taxonomy" id="121402"/>
    <lineage>
        <taxon>Eukaryota</taxon>
        <taxon>Metazoa</taxon>
        <taxon>Chordata</taxon>
        <taxon>Craniata</taxon>
        <taxon>Vertebrata</taxon>
        <taxon>Euteleostomi</taxon>
        <taxon>Actinopterygii</taxon>
        <taxon>Neopterygii</taxon>
        <taxon>Teleostei</taxon>
        <taxon>Albuliformes</taxon>
        <taxon>Albulidae</taxon>
        <taxon>Albula</taxon>
    </lineage>
</organism>
<dbReference type="Proteomes" id="UP000824540">
    <property type="component" value="Unassembled WGS sequence"/>
</dbReference>
<name>A0A8T2N391_9TELE</name>
<evidence type="ECO:0000313" key="2">
    <source>
        <dbReference type="EMBL" id="KAG9332921.1"/>
    </source>
</evidence>
<reference evidence="2" key="1">
    <citation type="thesis" date="2021" institute="BYU ScholarsArchive" country="Provo, UT, USA">
        <title>Applications of and Algorithms for Genome Assembly and Genomic Analyses with an Emphasis on Marine Teleosts.</title>
        <authorList>
            <person name="Pickett B.D."/>
        </authorList>
    </citation>
    <scope>NUCLEOTIDE SEQUENCE</scope>
    <source>
        <strain evidence="2">HI-2016</strain>
    </source>
</reference>
<feature type="chain" id="PRO_5035737054" evidence="1">
    <location>
        <begin position="19"/>
        <end position="194"/>
    </location>
</feature>
<comment type="caution">
    <text evidence="2">The sequence shown here is derived from an EMBL/GenBank/DDBJ whole genome shotgun (WGS) entry which is preliminary data.</text>
</comment>
<gene>
    <name evidence="2" type="ORF">JZ751_014068</name>
</gene>
<sequence length="194" mass="20818">MMFWCCSHPFLLVGSIIGVYDSGALEVALTRTETLKEMRPSLSLVRLCQLQSGAVPGLGTELQLRRVAQCQGSGQSCSCAEALKLNGTVQNSEKSQHCKTAVLQLKVTDTESHQSETGAKSGVRNKKLEFRQEGGILQEGGVAWGPQCRTGPFGDVLLQVDILCGTGVLQVLLVILLKCPSATQGERRGGYLLL</sequence>
<evidence type="ECO:0000256" key="1">
    <source>
        <dbReference type="SAM" id="SignalP"/>
    </source>
</evidence>
<dbReference type="AlphaFoldDB" id="A0A8T2N391"/>
<evidence type="ECO:0000313" key="3">
    <source>
        <dbReference type="Proteomes" id="UP000824540"/>
    </source>
</evidence>
<keyword evidence="1" id="KW-0732">Signal</keyword>
<keyword evidence="3" id="KW-1185">Reference proteome</keyword>